<evidence type="ECO:0000313" key="3">
    <source>
        <dbReference type="Proteomes" id="UP000318704"/>
    </source>
</evidence>
<protein>
    <recommendedName>
        <fullName evidence="4">Neutral metalloprotease</fullName>
    </recommendedName>
</protein>
<dbReference type="RefSeq" id="WP_144987027.1">
    <property type="nucleotide sequence ID" value="NZ_CP037920.1"/>
</dbReference>
<organism evidence="2 3">
    <name type="scientific">Gimesia aquarii</name>
    <dbReference type="NCBI Taxonomy" id="2527964"/>
    <lineage>
        <taxon>Bacteria</taxon>
        <taxon>Pseudomonadati</taxon>
        <taxon>Planctomycetota</taxon>
        <taxon>Planctomycetia</taxon>
        <taxon>Planctomycetales</taxon>
        <taxon>Planctomycetaceae</taxon>
        <taxon>Gimesia</taxon>
    </lineage>
</organism>
<dbReference type="Proteomes" id="UP000318704">
    <property type="component" value="Chromosome"/>
</dbReference>
<evidence type="ECO:0000313" key="2">
    <source>
        <dbReference type="EMBL" id="QDT98403.1"/>
    </source>
</evidence>
<keyword evidence="1" id="KW-0472">Membrane</keyword>
<feature type="transmembrane region" description="Helical" evidence="1">
    <location>
        <begin position="12"/>
        <end position="29"/>
    </location>
</feature>
<keyword evidence="1" id="KW-1133">Transmembrane helix</keyword>
<evidence type="ECO:0000256" key="1">
    <source>
        <dbReference type="SAM" id="Phobius"/>
    </source>
</evidence>
<gene>
    <name evidence="2" type="ORF">V144x_38890</name>
</gene>
<proteinExistence type="predicted"/>
<accession>A0A517VZG8</accession>
<dbReference type="KEGG" id="gaw:V144x_38890"/>
<name>A0A517VZG8_9PLAN</name>
<dbReference type="AlphaFoldDB" id="A0A517VZG8"/>
<keyword evidence="1" id="KW-0812">Transmembrane</keyword>
<sequence length="671" mass="75740">MEIRRFSITPSVAWILIFSLLIVLGIGFSQKNSAEHLRASRISSKKVMTYKPVLPDSQPVNWNLPVNVTISGPDQKFPLSFTNGSEYVLIINNLQRTTQQAKTVKLTAELDTSNHTIPAKCFQNTRILTQRESVKKGADLLSNPNLSSQPDKALEDAKKERSFFLFVTDGNLTDKNQYTRINGQLIQQTSRIAIYLDNQQQVEELAPGLVTEITEILENQVLDQITRQCGTIRDVDHSGRFTILLSPWLNKLQGGRTSINGFVRPSDFRLTVPEPFSNHSDMLYLNSTLQPGQDLLDLLTHEVTHAAVASVRSAQTPSEAGSLADEEDWLNEGIAHIMEPGYTNRDYRISEFYRSPESYPLVVSDYYRSHLWRNHGCRGAVNEFLDWCNQIESTQNFPYRFTHHPLTGIEKIEQLTAIPFPELFRQWSLYLVKQSLEGTIQKKSTTPQPGSLCGNFVLAGPALRTWNLFRNPQTSLKISATASGFLHLKSGSQETQNVLIKVNGFEKIQMTLLRIPPSEKQISLNATFVDCNTNTSQLPESFEVCLRCIHPTDSAVKMISLEYSGAHLSRTERRPRKFQTSELNSSLTSKSDKLQVAMNDSNSESEQLITDFLIRIPKKKIPKQAQPVYLTFKAIVETEKELQFAGQSEIKLPFKPVHRLAKAAPSETTVK</sequence>
<dbReference type="EMBL" id="CP037920">
    <property type="protein sequence ID" value="QDT98403.1"/>
    <property type="molecule type" value="Genomic_DNA"/>
</dbReference>
<evidence type="ECO:0008006" key="4">
    <source>
        <dbReference type="Google" id="ProtNLM"/>
    </source>
</evidence>
<reference evidence="2 3" key="1">
    <citation type="submission" date="2019-03" db="EMBL/GenBank/DDBJ databases">
        <title>Deep-cultivation of Planctomycetes and their phenomic and genomic characterization uncovers novel biology.</title>
        <authorList>
            <person name="Wiegand S."/>
            <person name="Jogler M."/>
            <person name="Boedeker C."/>
            <person name="Pinto D."/>
            <person name="Vollmers J."/>
            <person name="Rivas-Marin E."/>
            <person name="Kohn T."/>
            <person name="Peeters S.H."/>
            <person name="Heuer A."/>
            <person name="Rast P."/>
            <person name="Oberbeckmann S."/>
            <person name="Bunk B."/>
            <person name="Jeske O."/>
            <person name="Meyerdierks A."/>
            <person name="Storesund J.E."/>
            <person name="Kallscheuer N."/>
            <person name="Luecker S."/>
            <person name="Lage O.M."/>
            <person name="Pohl T."/>
            <person name="Merkel B.J."/>
            <person name="Hornburger P."/>
            <person name="Mueller R.-W."/>
            <person name="Bruemmer F."/>
            <person name="Labrenz M."/>
            <person name="Spormann A.M."/>
            <person name="Op den Camp H."/>
            <person name="Overmann J."/>
            <person name="Amann R."/>
            <person name="Jetten M.S.M."/>
            <person name="Mascher T."/>
            <person name="Medema M.H."/>
            <person name="Devos D.P."/>
            <person name="Kaster A.-K."/>
            <person name="Ovreas L."/>
            <person name="Rohde M."/>
            <person name="Galperin M.Y."/>
            <person name="Jogler C."/>
        </authorList>
    </citation>
    <scope>NUCLEOTIDE SEQUENCE [LARGE SCALE GENOMIC DNA]</scope>
    <source>
        <strain evidence="2 3">V144</strain>
    </source>
</reference>